<evidence type="ECO:0000256" key="5">
    <source>
        <dbReference type="ARBA" id="ARBA00023002"/>
    </source>
</evidence>
<evidence type="ECO:0000259" key="12">
    <source>
        <dbReference type="Pfam" id="PF05201"/>
    </source>
</evidence>
<dbReference type="RefSeq" id="WP_202652249.1">
    <property type="nucleotide sequence ID" value="NZ_JAESWB010000025.1"/>
</dbReference>
<evidence type="ECO:0000259" key="10">
    <source>
        <dbReference type="Pfam" id="PF00745"/>
    </source>
</evidence>
<comment type="pathway">
    <text evidence="1 8 9">Porphyrin-containing compound metabolism; protoporphyrin-IX biosynthesis; 5-aminolevulinate from L-glutamyl-tRNA(Glu): step 1/2.</text>
</comment>
<comment type="catalytic activity">
    <reaction evidence="7 8 9">
        <text>(S)-4-amino-5-oxopentanoate + tRNA(Glu) + NADP(+) = L-glutamyl-tRNA(Glu) + NADPH + H(+)</text>
        <dbReference type="Rhea" id="RHEA:12344"/>
        <dbReference type="Rhea" id="RHEA-COMP:9663"/>
        <dbReference type="Rhea" id="RHEA-COMP:9680"/>
        <dbReference type="ChEBI" id="CHEBI:15378"/>
        <dbReference type="ChEBI" id="CHEBI:57501"/>
        <dbReference type="ChEBI" id="CHEBI:57783"/>
        <dbReference type="ChEBI" id="CHEBI:58349"/>
        <dbReference type="ChEBI" id="CHEBI:78442"/>
        <dbReference type="ChEBI" id="CHEBI:78520"/>
        <dbReference type="EC" id="1.2.1.70"/>
    </reaction>
</comment>
<dbReference type="Pfam" id="PF00745">
    <property type="entry name" value="GlutR_dimer"/>
    <property type="match status" value="1"/>
</dbReference>
<proteinExistence type="inferred from homology"/>
<dbReference type="Pfam" id="PF01488">
    <property type="entry name" value="Shikimate_DH"/>
    <property type="match status" value="1"/>
</dbReference>
<dbReference type="GO" id="GO:0008883">
    <property type="term" value="F:glutamyl-tRNA reductase activity"/>
    <property type="evidence" value="ECO:0007669"/>
    <property type="project" value="UniProtKB-EC"/>
</dbReference>
<gene>
    <name evidence="8" type="primary">hemA</name>
    <name evidence="13" type="ORF">JK635_03015</name>
</gene>
<comment type="miscellaneous">
    <text evidence="8">During catalysis, the active site Cys acts as a nucleophile attacking the alpha-carbonyl group of tRNA-bound glutamate with the formation of a thioester intermediate between enzyme and glutamate, and the concomitant release of tRNA(Glu). The thioester intermediate is finally reduced by direct hydride transfer from NADPH, to form the product GSA.</text>
</comment>
<evidence type="ECO:0000256" key="8">
    <source>
        <dbReference type="HAMAP-Rule" id="MF_00087"/>
    </source>
</evidence>
<comment type="subunit">
    <text evidence="8">Homodimer.</text>
</comment>
<dbReference type="Gene3D" id="3.30.460.30">
    <property type="entry name" value="Glutamyl-tRNA reductase, N-terminal domain"/>
    <property type="match status" value="1"/>
</dbReference>
<dbReference type="NCBIfam" id="NF000744">
    <property type="entry name" value="PRK00045.1-3"/>
    <property type="match status" value="1"/>
</dbReference>
<evidence type="ECO:0000313" key="14">
    <source>
        <dbReference type="Proteomes" id="UP000623967"/>
    </source>
</evidence>
<dbReference type="HAMAP" id="MF_00087">
    <property type="entry name" value="Glu_tRNA_reductase"/>
    <property type="match status" value="1"/>
</dbReference>
<dbReference type="PANTHER" id="PTHR43013">
    <property type="entry name" value="GLUTAMYL-TRNA REDUCTASE"/>
    <property type="match status" value="1"/>
</dbReference>
<dbReference type="SUPFAM" id="SSF51735">
    <property type="entry name" value="NAD(P)-binding Rossmann-fold domains"/>
    <property type="match status" value="1"/>
</dbReference>
<evidence type="ECO:0000256" key="9">
    <source>
        <dbReference type="RuleBase" id="RU000584"/>
    </source>
</evidence>
<evidence type="ECO:0000259" key="11">
    <source>
        <dbReference type="Pfam" id="PF01488"/>
    </source>
</evidence>
<evidence type="ECO:0000256" key="7">
    <source>
        <dbReference type="ARBA" id="ARBA00047464"/>
    </source>
</evidence>
<keyword evidence="6 8" id="KW-0627">Porphyrin biosynthesis</keyword>
<keyword evidence="5 8" id="KW-0560">Oxidoreductase</keyword>
<feature type="binding site" evidence="8">
    <location>
        <begin position="189"/>
        <end position="194"/>
    </location>
    <ligand>
        <name>NADP(+)</name>
        <dbReference type="ChEBI" id="CHEBI:58349"/>
    </ligand>
</feature>
<dbReference type="PANTHER" id="PTHR43013:SF1">
    <property type="entry name" value="GLUTAMYL-TRNA REDUCTASE"/>
    <property type="match status" value="1"/>
</dbReference>
<evidence type="ECO:0000256" key="4">
    <source>
        <dbReference type="ARBA" id="ARBA00022857"/>
    </source>
</evidence>
<feature type="site" description="Important for activity" evidence="8">
    <location>
        <position position="99"/>
    </location>
</feature>
<dbReference type="InterPro" id="IPR036291">
    <property type="entry name" value="NAD(P)-bd_dom_sf"/>
</dbReference>
<comment type="domain">
    <text evidence="8">Possesses an unusual extended V-shaped dimeric structure with each monomer consisting of three distinct domains arranged along a curved 'spinal' alpha-helix. The N-terminal catalytic domain specifically recognizes the glutamate moiety of the substrate. The second domain is the NADPH-binding domain, and the third C-terminal domain is responsible for dimerization.</text>
</comment>
<feature type="binding site" evidence="8">
    <location>
        <begin position="114"/>
        <end position="116"/>
    </location>
    <ligand>
        <name>substrate</name>
    </ligand>
</feature>
<dbReference type="PIRSF" id="PIRSF000445">
    <property type="entry name" value="4pyrrol_synth_GluRdtase"/>
    <property type="match status" value="1"/>
</dbReference>
<dbReference type="CDD" id="cd05213">
    <property type="entry name" value="NAD_bind_Glutamyl_tRNA_reduct"/>
    <property type="match status" value="1"/>
</dbReference>
<dbReference type="Gene3D" id="3.40.50.720">
    <property type="entry name" value="NAD(P)-binding Rossmann-like Domain"/>
    <property type="match status" value="1"/>
</dbReference>
<protein>
    <recommendedName>
        <fullName evidence="3 8">Glutamyl-tRNA reductase</fullName>
        <shortName evidence="8">GluTR</shortName>
        <ecNumber evidence="3 8">1.2.1.70</ecNumber>
    </recommendedName>
</protein>
<comment type="function">
    <text evidence="8">Catalyzes the NADPH-dependent reduction of glutamyl-tRNA(Glu) to glutamate 1-semialdehyde (GSA).</text>
</comment>
<sequence length="447" mass="50149">MHILVIGLNYKTAPVEIRERLTFNDTDLVDAMKLLNKKKSILENVILSTCNRTEIYAVVDQLHTGRYYIKEFLAEWFGIEQGEFSPFLFIYDGDGAVEHLFKVTCGLHSMVLGETQILGQVRTSFMEAQTNGTTGSVFNHLFKQAITLAKKAHSDTEIGANAVSVSYAAVELAKKIFGSLENKHVVILGAGKMGELAVQNLHGNGVRKVTVINRTFNKAQDLASRFNGEARTMDELQKSLVEADILISSTGAKDFVITKEQVSRIEKLRRGKPLFLVDIAVPRDLDPKLAELENVFLYDIDDLEGIVEANLEERKKAAANIMLMIEEEIVEFNQWLSMLGIIPVISALREKALAIQAETMVSLERKLPNLSDRDKKVLSKHTKSIINQMLKDPILQAKELAARPDREQALDFFMKIFNIEDLVKNQQAISTQNNQQPVKEAQASFQS</sequence>
<keyword evidence="4 8" id="KW-0521">NADP</keyword>
<dbReference type="InterPro" id="IPR036453">
    <property type="entry name" value="GluRdtase_dimer_dom_sf"/>
</dbReference>
<comment type="caution">
    <text evidence="13">The sequence shown here is derived from an EMBL/GenBank/DDBJ whole genome shotgun (WGS) entry which is preliminary data.</text>
</comment>
<dbReference type="InterPro" id="IPR036343">
    <property type="entry name" value="GluRdtase_N_sf"/>
</dbReference>
<feature type="domain" description="Glutamyl-tRNA reductase N-terminal" evidence="12">
    <location>
        <begin position="6"/>
        <end position="156"/>
    </location>
</feature>
<dbReference type="Proteomes" id="UP000623967">
    <property type="component" value="Unassembled WGS sequence"/>
</dbReference>
<dbReference type="Pfam" id="PF05201">
    <property type="entry name" value="GlutR_N"/>
    <property type="match status" value="1"/>
</dbReference>
<evidence type="ECO:0000256" key="3">
    <source>
        <dbReference type="ARBA" id="ARBA00012970"/>
    </source>
</evidence>
<feature type="binding site" evidence="8">
    <location>
        <begin position="49"/>
        <end position="52"/>
    </location>
    <ligand>
        <name>substrate</name>
    </ligand>
</feature>
<feature type="domain" description="Quinate/shikimate 5-dehydrogenase/glutamyl-tRNA reductase" evidence="11">
    <location>
        <begin position="171"/>
        <end position="306"/>
    </location>
</feature>
<dbReference type="InterPro" id="IPR015896">
    <property type="entry name" value="4pyrrol_synth_GluRdtase_dimer"/>
</dbReference>
<name>A0ABS1TIR9_9BACI</name>
<accession>A0ABS1TIR9</accession>
<dbReference type="InterPro" id="IPR000343">
    <property type="entry name" value="4pyrrol_synth_GluRdtase"/>
</dbReference>
<dbReference type="InterPro" id="IPR015895">
    <property type="entry name" value="4pyrrol_synth_GluRdtase_N"/>
</dbReference>
<dbReference type="SUPFAM" id="SSF69742">
    <property type="entry name" value="Glutamyl tRNA-reductase catalytic, N-terminal domain"/>
    <property type="match status" value="1"/>
</dbReference>
<comment type="similarity">
    <text evidence="2 8 9">Belongs to the glutamyl-tRNA reductase family.</text>
</comment>
<dbReference type="InterPro" id="IPR018214">
    <property type="entry name" value="GluRdtase_CS"/>
</dbReference>
<feature type="domain" description="Tetrapyrrole biosynthesis glutamyl-tRNA reductase dimerisation" evidence="10">
    <location>
        <begin position="324"/>
        <end position="419"/>
    </location>
</feature>
<reference evidence="13 14" key="1">
    <citation type="submission" date="2021-01" db="EMBL/GenBank/DDBJ databases">
        <title>Genome public.</title>
        <authorList>
            <person name="Liu C."/>
            <person name="Sun Q."/>
        </authorList>
    </citation>
    <scope>NUCLEOTIDE SEQUENCE [LARGE SCALE GENOMIC DNA]</scope>
    <source>
        <strain evidence="13 14">YIM B02564</strain>
    </source>
</reference>
<feature type="binding site" evidence="8">
    <location>
        <position position="120"/>
    </location>
    <ligand>
        <name>substrate</name>
    </ligand>
</feature>
<feature type="binding site" evidence="8">
    <location>
        <position position="109"/>
    </location>
    <ligand>
        <name>substrate</name>
    </ligand>
</feature>
<evidence type="ECO:0000313" key="13">
    <source>
        <dbReference type="EMBL" id="MBL4951211.1"/>
    </source>
</evidence>
<evidence type="ECO:0000256" key="2">
    <source>
        <dbReference type="ARBA" id="ARBA00005916"/>
    </source>
</evidence>
<keyword evidence="14" id="KW-1185">Reference proteome</keyword>
<dbReference type="EC" id="1.2.1.70" evidence="3 8"/>
<dbReference type="NCBIfam" id="TIGR01035">
    <property type="entry name" value="hemA"/>
    <property type="match status" value="1"/>
</dbReference>
<feature type="active site" description="Nucleophile" evidence="8">
    <location>
        <position position="50"/>
    </location>
</feature>
<organism evidence="13 14">
    <name type="scientific">Neobacillus paridis</name>
    <dbReference type="NCBI Taxonomy" id="2803862"/>
    <lineage>
        <taxon>Bacteria</taxon>
        <taxon>Bacillati</taxon>
        <taxon>Bacillota</taxon>
        <taxon>Bacilli</taxon>
        <taxon>Bacillales</taxon>
        <taxon>Bacillaceae</taxon>
        <taxon>Neobacillus</taxon>
    </lineage>
</organism>
<evidence type="ECO:0000256" key="6">
    <source>
        <dbReference type="ARBA" id="ARBA00023244"/>
    </source>
</evidence>
<evidence type="ECO:0000256" key="1">
    <source>
        <dbReference type="ARBA" id="ARBA00005059"/>
    </source>
</evidence>
<dbReference type="InterPro" id="IPR006151">
    <property type="entry name" value="Shikm_DH/Glu-tRNA_Rdtase"/>
</dbReference>
<dbReference type="EMBL" id="JAESWB010000025">
    <property type="protein sequence ID" value="MBL4951211.1"/>
    <property type="molecule type" value="Genomic_DNA"/>
</dbReference>
<dbReference type="PROSITE" id="PS00747">
    <property type="entry name" value="GLUTR"/>
    <property type="match status" value="1"/>
</dbReference>
<dbReference type="SUPFAM" id="SSF69075">
    <property type="entry name" value="Glutamyl tRNA-reductase dimerization domain"/>
    <property type="match status" value="1"/>
</dbReference>